<dbReference type="AlphaFoldDB" id="A0A849IEX4"/>
<evidence type="ECO:0000313" key="1">
    <source>
        <dbReference type="EMBL" id="NNM74775.1"/>
    </source>
</evidence>
<keyword evidence="2" id="KW-1185">Reference proteome</keyword>
<name>A0A849IEX4_9HYPH</name>
<dbReference type="EMBL" id="JABEPP010000006">
    <property type="protein sequence ID" value="NNM74775.1"/>
    <property type="molecule type" value="Genomic_DNA"/>
</dbReference>
<evidence type="ECO:0000313" key="2">
    <source>
        <dbReference type="Proteomes" id="UP000564885"/>
    </source>
</evidence>
<protein>
    <submittedName>
        <fullName evidence="1">Uncharacterized protein</fullName>
    </submittedName>
</protein>
<dbReference type="Proteomes" id="UP000564885">
    <property type="component" value="Unassembled WGS sequence"/>
</dbReference>
<organism evidence="1 2">
    <name type="scientific">Enterovirga aerilata</name>
    <dbReference type="NCBI Taxonomy" id="2730920"/>
    <lineage>
        <taxon>Bacteria</taxon>
        <taxon>Pseudomonadati</taxon>
        <taxon>Pseudomonadota</taxon>
        <taxon>Alphaproteobacteria</taxon>
        <taxon>Hyphomicrobiales</taxon>
        <taxon>Methylobacteriaceae</taxon>
        <taxon>Enterovirga</taxon>
    </lineage>
</organism>
<sequence length="88" mass="9844">MQPEIKVHVYDRTLFRLPHRMDDLKPPKNAAEIEETVVQVEVHLIAGKGETGEPSKELRTLLVRKANILAADAMAAIHAARREAELVP</sequence>
<reference evidence="1 2" key="1">
    <citation type="submission" date="2020-04" db="EMBL/GenBank/DDBJ databases">
        <title>Enterovirga sp. isolate from soil.</title>
        <authorList>
            <person name="Chea S."/>
            <person name="Kim D.-U."/>
        </authorList>
    </citation>
    <scope>NUCLEOTIDE SEQUENCE [LARGE SCALE GENOMIC DNA]</scope>
    <source>
        <strain evidence="1 2">DB1703</strain>
    </source>
</reference>
<accession>A0A849IEX4</accession>
<gene>
    <name evidence="1" type="ORF">HJG44_20650</name>
</gene>
<comment type="caution">
    <text evidence="1">The sequence shown here is derived from an EMBL/GenBank/DDBJ whole genome shotgun (WGS) entry which is preliminary data.</text>
</comment>
<proteinExistence type="predicted"/>
<dbReference type="RefSeq" id="WP_171220223.1">
    <property type="nucleotide sequence ID" value="NZ_JABEPP010000006.1"/>
</dbReference>